<comment type="similarity">
    <text evidence="2 7">Belongs to the cytochrome P450 family.</text>
</comment>
<keyword evidence="10" id="KW-1185">Reference proteome</keyword>
<proteinExistence type="inferred from homology"/>
<dbReference type="Pfam" id="PF00067">
    <property type="entry name" value="p450"/>
    <property type="match status" value="1"/>
</dbReference>
<gene>
    <name evidence="9" type="ORF">LTR78_007839</name>
</gene>
<keyword evidence="5 6" id="KW-0408">Iron</keyword>
<reference evidence="9" key="1">
    <citation type="submission" date="2023-07" db="EMBL/GenBank/DDBJ databases">
        <title>Black Yeasts Isolated from many extreme environments.</title>
        <authorList>
            <person name="Coleine C."/>
            <person name="Stajich J.E."/>
            <person name="Selbmann L."/>
        </authorList>
    </citation>
    <scope>NUCLEOTIDE SEQUENCE</scope>
    <source>
        <strain evidence="9">CCFEE 5485</strain>
    </source>
</reference>
<evidence type="ECO:0000256" key="4">
    <source>
        <dbReference type="ARBA" id="ARBA00022723"/>
    </source>
</evidence>
<dbReference type="PRINTS" id="PR00463">
    <property type="entry name" value="EP450I"/>
</dbReference>
<evidence type="ECO:0000256" key="7">
    <source>
        <dbReference type="RuleBase" id="RU000461"/>
    </source>
</evidence>
<evidence type="ECO:0000313" key="10">
    <source>
        <dbReference type="Proteomes" id="UP001274830"/>
    </source>
</evidence>
<dbReference type="GO" id="GO:0020037">
    <property type="term" value="F:heme binding"/>
    <property type="evidence" value="ECO:0007669"/>
    <property type="project" value="InterPro"/>
</dbReference>
<dbReference type="InterPro" id="IPR050121">
    <property type="entry name" value="Cytochrome_P450_monoxygenase"/>
</dbReference>
<dbReference type="GO" id="GO:0016705">
    <property type="term" value="F:oxidoreductase activity, acting on paired donors, with incorporation or reduction of molecular oxygen"/>
    <property type="evidence" value="ECO:0007669"/>
    <property type="project" value="InterPro"/>
</dbReference>
<dbReference type="GO" id="GO:0004497">
    <property type="term" value="F:monooxygenase activity"/>
    <property type="evidence" value="ECO:0007669"/>
    <property type="project" value="UniProtKB-KW"/>
</dbReference>
<dbReference type="PROSITE" id="PS00086">
    <property type="entry name" value="CYTOCHROME_P450"/>
    <property type="match status" value="1"/>
</dbReference>
<name>A0AAE0WFY7_9PEZI</name>
<evidence type="ECO:0000256" key="6">
    <source>
        <dbReference type="PIRSR" id="PIRSR602401-1"/>
    </source>
</evidence>
<evidence type="ECO:0000256" key="3">
    <source>
        <dbReference type="ARBA" id="ARBA00022617"/>
    </source>
</evidence>
<keyword evidence="8" id="KW-0472">Membrane</keyword>
<dbReference type="Proteomes" id="UP001274830">
    <property type="component" value="Unassembled WGS sequence"/>
</dbReference>
<evidence type="ECO:0000256" key="5">
    <source>
        <dbReference type="ARBA" id="ARBA00023004"/>
    </source>
</evidence>
<dbReference type="InterPro" id="IPR001128">
    <property type="entry name" value="Cyt_P450"/>
</dbReference>
<keyword evidence="7" id="KW-0503">Monooxygenase</keyword>
<accession>A0AAE0WFY7</accession>
<evidence type="ECO:0000256" key="2">
    <source>
        <dbReference type="ARBA" id="ARBA00010617"/>
    </source>
</evidence>
<evidence type="ECO:0000313" key="9">
    <source>
        <dbReference type="EMBL" id="KAK3672299.1"/>
    </source>
</evidence>
<keyword evidence="8" id="KW-1133">Transmembrane helix</keyword>
<dbReference type="InterPro" id="IPR036396">
    <property type="entry name" value="Cyt_P450_sf"/>
</dbReference>
<dbReference type="EMBL" id="JAUTXT010000034">
    <property type="protein sequence ID" value="KAK3672299.1"/>
    <property type="molecule type" value="Genomic_DNA"/>
</dbReference>
<feature type="binding site" description="axial binding residue" evidence="6">
    <location>
        <position position="456"/>
    </location>
    <ligand>
        <name>heme</name>
        <dbReference type="ChEBI" id="CHEBI:30413"/>
    </ligand>
    <ligandPart>
        <name>Fe</name>
        <dbReference type="ChEBI" id="CHEBI:18248"/>
    </ligandPart>
</feature>
<comment type="cofactor">
    <cofactor evidence="1 6">
        <name>heme</name>
        <dbReference type="ChEBI" id="CHEBI:30413"/>
    </cofactor>
</comment>
<keyword evidence="3 6" id="KW-0349">Heme</keyword>
<protein>
    <submittedName>
        <fullName evidence="9">Uncharacterized protein</fullName>
    </submittedName>
</protein>
<dbReference type="PANTHER" id="PTHR24305">
    <property type="entry name" value="CYTOCHROME P450"/>
    <property type="match status" value="1"/>
</dbReference>
<dbReference type="SUPFAM" id="SSF48264">
    <property type="entry name" value="Cytochrome P450"/>
    <property type="match status" value="1"/>
</dbReference>
<keyword evidence="4 6" id="KW-0479">Metal-binding</keyword>
<dbReference type="CDD" id="cd11058">
    <property type="entry name" value="CYP60B-like"/>
    <property type="match status" value="1"/>
</dbReference>
<evidence type="ECO:0000256" key="1">
    <source>
        <dbReference type="ARBA" id="ARBA00001971"/>
    </source>
</evidence>
<keyword evidence="7" id="KW-0560">Oxidoreductase</keyword>
<dbReference type="InterPro" id="IPR002401">
    <property type="entry name" value="Cyt_P450_E_grp-I"/>
</dbReference>
<dbReference type="PRINTS" id="PR00385">
    <property type="entry name" value="P450"/>
</dbReference>
<sequence length="513" mass="57522">MAVHTVLVDELSNSRYGSSTIAFTFLGLVLIGYLINILYVAFLGPLSKFPGPPFRALSKLPAIQTMFAGRDGEVYAELHRQYGPIVRIAPHQLSYNGGAKAWNEIYGFRKPGTGKLAKDKTFYGRPMNGVDGPITADDANHSRQRKILSHAFSDKALKEQEPLLKHWAEKMQQKMLEQATAGKPVDVLKMLNCTTFDIMGDLTFAESLDMLEESEYSPWVKTIFASIKFGTMIRGVKTYSPMVDSLVTSLLARVPAVQKKAKEHFGYSSDRVDRRLDREPERPDLWSRILEKSPLDAEGGLTLGEHHSIASLFMLAGTETTATALSGTTYHLLKNPDTMAKLNEEVRSAFLSFEDMHLESLARQKYLVAVIQEGLRMYPPVPIALPRRAPEGGVTIEGEYVPAGTTVGVHHLATNSSKTHFKHAKEFRPERWLGAEEFKDDHLDAMEPFSVGPRNCLGKNLAWHEMRLLLATLIFHFDIKLNSESEQWDDQKIYTLWEKKPLMCTLTPVQAAA</sequence>
<dbReference type="GO" id="GO:0005506">
    <property type="term" value="F:iron ion binding"/>
    <property type="evidence" value="ECO:0007669"/>
    <property type="project" value="InterPro"/>
</dbReference>
<comment type="caution">
    <text evidence="9">The sequence shown here is derived from an EMBL/GenBank/DDBJ whole genome shotgun (WGS) entry which is preliminary data.</text>
</comment>
<feature type="transmembrane region" description="Helical" evidence="8">
    <location>
        <begin position="20"/>
        <end position="42"/>
    </location>
</feature>
<organism evidence="9 10">
    <name type="scientific">Recurvomyces mirabilis</name>
    <dbReference type="NCBI Taxonomy" id="574656"/>
    <lineage>
        <taxon>Eukaryota</taxon>
        <taxon>Fungi</taxon>
        <taxon>Dikarya</taxon>
        <taxon>Ascomycota</taxon>
        <taxon>Pezizomycotina</taxon>
        <taxon>Dothideomycetes</taxon>
        <taxon>Dothideomycetidae</taxon>
        <taxon>Mycosphaerellales</taxon>
        <taxon>Teratosphaeriaceae</taxon>
        <taxon>Recurvomyces</taxon>
    </lineage>
</organism>
<dbReference type="Gene3D" id="1.10.630.10">
    <property type="entry name" value="Cytochrome P450"/>
    <property type="match status" value="1"/>
</dbReference>
<keyword evidence="8" id="KW-0812">Transmembrane</keyword>
<evidence type="ECO:0000256" key="8">
    <source>
        <dbReference type="SAM" id="Phobius"/>
    </source>
</evidence>
<dbReference type="PANTHER" id="PTHR24305:SF210">
    <property type="entry name" value="CYTOCHROME P450 MONOOXYGENASE ASQL-RELATED"/>
    <property type="match status" value="1"/>
</dbReference>
<dbReference type="AlphaFoldDB" id="A0AAE0WFY7"/>
<dbReference type="InterPro" id="IPR017972">
    <property type="entry name" value="Cyt_P450_CS"/>
</dbReference>